<dbReference type="AlphaFoldDB" id="A0A183TFL5"/>
<organism evidence="5">
    <name type="scientific">Schistocephalus solidus</name>
    <name type="common">Tapeworm</name>
    <dbReference type="NCBI Taxonomy" id="70667"/>
    <lineage>
        <taxon>Eukaryota</taxon>
        <taxon>Metazoa</taxon>
        <taxon>Spiralia</taxon>
        <taxon>Lophotrochozoa</taxon>
        <taxon>Platyhelminthes</taxon>
        <taxon>Cestoda</taxon>
        <taxon>Eucestoda</taxon>
        <taxon>Diphyllobothriidea</taxon>
        <taxon>Diphyllobothriidae</taxon>
        <taxon>Schistocephalus</taxon>
    </lineage>
</organism>
<dbReference type="PANTHER" id="PTHR43100:SF1">
    <property type="entry name" value="GLUTAMATE SYNTHASE [NADPH] SMALL CHAIN"/>
    <property type="match status" value="1"/>
</dbReference>
<evidence type="ECO:0000313" key="3">
    <source>
        <dbReference type="EMBL" id="VDM01649.1"/>
    </source>
</evidence>
<dbReference type="Gene3D" id="3.50.50.60">
    <property type="entry name" value="FAD/NAD(P)-binding domain"/>
    <property type="match status" value="1"/>
</dbReference>
<dbReference type="PRINTS" id="PR00368">
    <property type="entry name" value="FADPNR"/>
</dbReference>
<dbReference type="InterPro" id="IPR051394">
    <property type="entry name" value="Glutamate_Synthase"/>
</dbReference>
<dbReference type="STRING" id="70667.A0A183TFL5"/>
<dbReference type="OrthoDB" id="4327079at2759"/>
<evidence type="ECO:0000313" key="4">
    <source>
        <dbReference type="Proteomes" id="UP000275846"/>
    </source>
</evidence>
<dbReference type="GO" id="GO:0016491">
    <property type="term" value="F:oxidoreductase activity"/>
    <property type="evidence" value="ECO:0007669"/>
    <property type="project" value="InterPro"/>
</dbReference>
<reference evidence="3 4" key="2">
    <citation type="submission" date="2018-11" db="EMBL/GenBank/DDBJ databases">
        <authorList>
            <consortium name="Pathogen Informatics"/>
        </authorList>
    </citation>
    <scope>NUCLEOTIDE SEQUENCE [LARGE SCALE GENOMIC DNA]</scope>
    <source>
        <strain evidence="3 4">NST_G2</strain>
    </source>
</reference>
<evidence type="ECO:0000313" key="5">
    <source>
        <dbReference type="WBParaSite" id="SSLN_0001583401-mRNA-1"/>
    </source>
</evidence>
<accession>A0A183TFL5</accession>
<dbReference type="Pfam" id="PF07992">
    <property type="entry name" value="Pyr_redox_2"/>
    <property type="match status" value="1"/>
</dbReference>
<reference evidence="5" key="1">
    <citation type="submission" date="2016-06" db="UniProtKB">
        <authorList>
            <consortium name="WormBaseParasite"/>
        </authorList>
    </citation>
    <scope>IDENTIFICATION</scope>
</reference>
<keyword evidence="4" id="KW-1185">Reference proteome</keyword>
<gene>
    <name evidence="3" type="ORF">SSLN_LOCUS15263</name>
</gene>
<name>A0A183TFL5_SCHSO</name>
<dbReference type="SUPFAM" id="SSF51905">
    <property type="entry name" value="FAD/NAD(P)-binding domain"/>
    <property type="match status" value="1"/>
</dbReference>
<feature type="domain" description="FAD/NAD(P)-binding" evidence="2">
    <location>
        <begin position="39"/>
        <end position="228"/>
    </location>
</feature>
<sequence>MSFLERWQRKQHQTTPNSASPTEQMLRGQEAGLSLGTLAKGKRVVVLGGGDTGVDCMATATRQGALSVQTLEIMPAPPSTRNHSTNPWPEWPLIWRSEYGHEEVTVRYGKDPRNFNILAKAFLATPDGQSVAGIKTVGVEWQKSPETGRMDLVEVPGSDKILECDLVLLAMGFLGPEKTLLEELNLAADARSNIQTPGGRYSTSVPRIYAAGDCRRGQSLVVHAINEGRQAARQVDIDLMGHTLLPGPGGVVQPEGSSTLKCCT</sequence>
<dbReference type="WBParaSite" id="SSLN_0001583401-mRNA-1">
    <property type="protein sequence ID" value="SSLN_0001583401-mRNA-1"/>
    <property type="gene ID" value="SSLN_0001583401"/>
</dbReference>
<dbReference type="InterPro" id="IPR036188">
    <property type="entry name" value="FAD/NAD-bd_sf"/>
</dbReference>
<evidence type="ECO:0000259" key="2">
    <source>
        <dbReference type="Pfam" id="PF07992"/>
    </source>
</evidence>
<dbReference type="InterPro" id="IPR023753">
    <property type="entry name" value="FAD/NAD-binding_dom"/>
</dbReference>
<dbReference type="PANTHER" id="PTHR43100">
    <property type="entry name" value="GLUTAMATE SYNTHASE [NADPH] SMALL CHAIN"/>
    <property type="match status" value="1"/>
</dbReference>
<dbReference type="EMBL" id="UYSU01039746">
    <property type="protein sequence ID" value="VDM01649.1"/>
    <property type="molecule type" value="Genomic_DNA"/>
</dbReference>
<proteinExistence type="predicted"/>
<feature type="region of interest" description="Disordered" evidence="1">
    <location>
        <begin position="1"/>
        <end position="24"/>
    </location>
</feature>
<dbReference type="Proteomes" id="UP000275846">
    <property type="component" value="Unassembled WGS sequence"/>
</dbReference>
<evidence type="ECO:0000256" key="1">
    <source>
        <dbReference type="SAM" id="MobiDB-lite"/>
    </source>
</evidence>
<protein>
    <submittedName>
        <fullName evidence="5">Putative glutamate synthase [NADPH]</fullName>
    </submittedName>
</protein>
<feature type="compositionally biased region" description="Polar residues" evidence="1">
    <location>
        <begin position="13"/>
        <end position="23"/>
    </location>
</feature>